<reference evidence="5 6" key="1">
    <citation type="submission" date="2017-05" db="EMBL/GenBank/DDBJ databases">
        <title>The draft genome sequence of Idiomarina salinarum WNB302.</title>
        <authorList>
            <person name="Sun Y."/>
            <person name="Chen B."/>
            <person name="Du Z."/>
        </authorList>
    </citation>
    <scope>NUCLEOTIDE SEQUENCE [LARGE SCALE GENOMIC DNA]</scope>
    <source>
        <strain evidence="5 6">WNB302</strain>
    </source>
</reference>
<dbReference type="InterPro" id="IPR008258">
    <property type="entry name" value="Transglycosylase_SLT_dom_1"/>
</dbReference>
<keyword evidence="2" id="KW-0732">Signal</keyword>
<dbReference type="OrthoDB" id="9815002at2"/>
<evidence type="ECO:0000313" key="5">
    <source>
        <dbReference type="EMBL" id="OZV68467.1"/>
    </source>
</evidence>
<dbReference type="GO" id="GO:0009279">
    <property type="term" value="C:cell outer membrane"/>
    <property type="evidence" value="ECO:0007669"/>
    <property type="project" value="UniProtKB-SubCell"/>
</dbReference>
<dbReference type="InterPro" id="IPR023346">
    <property type="entry name" value="Lysozyme-like_dom_sf"/>
</dbReference>
<dbReference type="InterPro" id="IPR001638">
    <property type="entry name" value="Solute-binding_3/MltF_N"/>
</dbReference>
<keyword evidence="6" id="KW-1185">Reference proteome</keyword>
<dbReference type="PANTHER" id="PTHR35936:SF19">
    <property type="entry name" value="AMINO-ACID-BINDING PROTEIN YXEM-RELATED"/>
    <property type="match status" value="1"/>
</dbReference>
<keyword evidence="3" id="KW-0998">Cell outer membrane</keyword>
<accession>A0A265UTQ7</accession>
<evidence type="ECO:0000256" key="3">
    <source>
        <dbReference type="ARBA" id="ARBA00023237"/>
    </source>
</evidence>
<dbReference type="PANTHER" id="PTHR35936">
    <property type="entry name" value="MEMBRANE-BOUND LYTIC MUREIN TRANSGLYCOSYLASE F"/>
    <property type="match status" value="1"/>
</dbReference>
<gene>
    <name evidence="5" type="ORF">CA834_08290</name>
</gene>
<dbReference type="EMBL" id="NGJN01000004">
    <property type="protein sequence ID" value="OZV68467.1"/>
    <property type="molecule type" value="Genomic_DNA"/>
</dbReference>
<name>A0A265UTQ7_9FLAO</name>
<dbReference type="SUPFAM" id="SSF53850">
    <property type="entry name" value="Periplasmic binding protein-like II"/>
    <property type="match status" value="1"/>
</dbReference>
<dbReference type="SUPFAM" id="SSF53955">
    <property type="entry name" value="Lysozyme-like"/>
    <property type="match status" value="1"/>
</dbReference>
<dbReference type="CDD" id="cd01009">
    <property type="entry name" value="PBP2_YfhD_N"/>
    <property type="match status" value="1"/>
</dbReference>
<dbReference type="Gene3D" id="1.10.530.10">
    <property type="match status" value="1"/>
</dbReference>
<proteinExistence type="predicted"/>
<keyword evidence="3" id="KW-0472">Membrane</keyword>
<dbReference type="PROSITE" id="PS51257">
    <property type="entry name" value="PROKAR_LIPOPROTEIN"/>
    <property type="match status" value="1"/>
</dbReference>
<comment type="caution">
    <text evidence="5">The sequence shown here is derived from an EMBL/GenBank/DDBJ whole genome shotgun (WGS) entry which is preliminary data.</text>
</comment>
<dbReference type="SMART" id="SM00062">
    <property type="entry name" value="PBPb"/>
    <property type="match status" value="1"/>
</dbReference>
<feature type="domain" description="Solute-binding protein family 3/N-terminal" evidence="4">
    <location>
        <begin position="58"/>
        <end position="290"/>
    </location>
</feature>
<comment type="subcellular location">
    <subcellularLocation>
        <location evidence="1">Cell outer membrane</location>
        <topology evidence="1">Peripheral membrane protein</topology>
    </subcellularLocation>
</comment>
<evidence type="ECO:0000256" key="1">
    <source>
        <dbReference type="ARBA" id="ARBA00004339"/>
    </source>
</evidence>
<organism evidence="5 6">
    <name type="scientific">Winogradskyella aurantia</name>
    <dbReference type="NCBI Taxonomy" id="1915063"/>
    <lineage>
        <taxon>Bacteria</taxon>
        <taxon>Pseudomonadati</taxon>
        <taxon>Bacteroidota</taxon>
        <taxon>Flavobacteriia</taxon>
        <taxon>Flavobacteriales</taxon>
        <taxon>Flavobacteriaceae</taxon>
        <taxon>Winogradskyella</taxon>
    </lineage>
</organism>
<dbReference type="AlphaFoldDB" id="A0A265UTQ7"/>
<dbReference type="Pfam" id="PF00497">
    <property type="entry name" value="SBP_bac_3"/>
    <property type="match status" value="1"/>
</dbReference>
<dbReference type="RefSeq" id="WP_094968232.1">
    <property type="nucleotide sequence ID" value="NZ_NGJN01000004.1"/>
</dbReference>
<evidence type="ECO:0000313" key="6">
    <source>
        <dbReference type="Proteomes" id="UP000216840"/>
    </source>
</evidence>
<dbReference type="Proteomes" id="UP000216840">
    <property type="component" value="Unassembled WGS sequence"/>
</dbReference>
<protein>
    <submittedName>
        <fullName evidence="5">Lytic transglycosylase F</fullName>
    </submittedName>
</protein>
<evidence type="ECO:0000259" key="4">
    <source>
        <dbReference type="SMART" id="SM00062"/>
    </source>
</evidence>
<sequence length="510" mass="58525">MFKIKPLISVLVVLFLVSCQQQDKTLGANVEVYNEIVANSVDRDFDAIKKDGILRALVIYSSTSYFLYRGEPMGFEYELLKRLADDLDLKLELVVSDDLDSEFEVLNRGDVDIIAHGMTITNQRKWEVDFTEYLYLTKQVLVQKKPDNYRNMSWSSLQKELIHDAIELIGDTVSVRRNSAYFERLMSLSNEIGGTIVIDTLSSQLATDEIINMVADGEIKYTIADENLAKINAAYQPILNIDVPISFSQRIAWVTRKKSKEFRKVINKWIKKQRKSTDYYVIYNKYFKNKRSFNRRARSDYYSLSKNQIGPYDEIIQRYAKEINWDWRLIASQVYQESKFDPNVQSWAGAEGLMQIMPATAASLGVTEPTDPNESIKAGTSYLKQNYDQFQSVPDSLNRIKLTLAAYNCGLGHVLDAQRLAEENNLDPNLWSDNVEPMLLALSSPKYYNKPFIKYGYVRGAEPVDYVNEIFERYAHYTTFIPMDDSISNTTSTASSDQNLLKSRPVKAGL</sequence>
<evidence type="ECO:0000256" key="2">
    <source>
        <dbReference type="ARBA" id="ARBA00022729"/>
    </source>
</evidence>
<dbReference type="CDD" id="cd13403">
    <property type="entry name" value="MLTF-like"/>
    <property type="match status" value="1"/>
</dbReference>
<dbReference type="Pfam" id="PF01464">
    <property type="entry name" value="SLT"/>
    <property type="match status" value="1"/>
</dbReference>
<dbReference type="Gene3D" id="3.40.190.10">
    <property type="entry name" value="Periplasmic binding protein-like II"/>
    <property type="match status" value="2"/>
</dbReference>